<reference evidence="1" key="1">
    <citation type="submission" date="2018-02" db="EMBL/GenBank/DDBJ databases">
        <title>Rhizophora mucronata_Transcriptome.</title>
        <authorList>
            <person name="Meera S.P."/>
            <person name="Sreeshan A."/>
            <person name="Augustine A."/>
        </authorList>
    </citation>
    <scope>NUCLEOTIDE SEQUENCE</scope>
    <source>
        <tissue evidence="1">Leaf</tissue>
    </source>
</reference>
<protein>
    <submittedName>
        <fullName evidence="1">Uncharacterized protein</fullName>
    </submittedName>
</protein>
<name>A0A2P2PAX0_RHIMU</name>
<organism evidence="1">
    <name type="scientific">Rhizophora mucronata</name>
    <name type="common">Asiatic mangrove</name>
    <dbReference type="NCBI Taxonomy" id="61149"/>
    <lineage>
        <taxon>Eukaryota</taxon>
        <taxon>Viridiplantae</taxon>
        <taxon>Streptophyta</taxon>
        <taxon>Embryophyta</taxon>
        <taxon>Tracheophyta</taxon>
        <taxon>Spermatophyta</taxon>
        <taxon>Magnoliopsida</taxon>
        <taxon>eudicotyledons</taxon>
        <taxon>Gunneridae</taxon>
        <taxon>Pentapetalae</taxon>
        <taxon>rosids</taxon>
        <taxon>fabids</taxon>
        <taxon>Malpighiales</taxon>
        <taxon>Rhizophoraceae</taxon>
        <taxon>Rhizophora</taxon>
    </lineage>
</organism>
<sequence length="41" mass="4754">MKHAYTFIFSDTHIHTCFCHLPEECRAEIIHAKNVPITKGI</sequence>
<dbReference type="EMBL" id="GGEC01071277">
    <property type="protein sequence ID" value="MBX51761.1"/>
    <property type="molecule type" value="Transcribed_RNA"/>
</dbReference>
<proteinExistence type="predicted"/>
<evidence type="ECO:0000313" key="1">
    <source>
        <dbReference type="EMBL" id="MBX51761.1"/>
    </source>
</evidence>
<dbReference type="AlphaFoldDB" id="A0A2P2PAX0"/>
<accession>A0A2P2PAX0</accession>